<evidence type="ECO:0000256" key="1">
    <source>
        <dbReference type="ARBA" id="ARBA00022729"/>
    </source>
</evidence>
<evidence type="ECO:0000313" key="9">
    <source>
        <dbReference type="EMBL" id="TCK70566.1"/>
    </source>
</evidence>
<dbReference type="Gene3D" id="3.40.50.2300">
    <property type="match status" value="2"/>
</dbReference>
<evidence type="ECO:0000256" key="7">
    <source>
        <dbReference type="ARBA" id="ARBA00023288"/>
    </source>
</evidence>
<keyword evidence="2 8" id="KW-0133">Cell shape</keyword>
<dbReference type="GO" id="GO:0009252">
    <property type="term" value="P:peptidoglycan biosynthetic process"/>
    <property type="evidence" value="ECO:0007669"/>
    <property type="project" value="UniProtKB-UniRule"/>
</dbReference>
<dbReference type="InterPro" id="IPR011990">
    <property type="entry name" value="TPR-like_helical_dom_sf"/>
</dbReference>
<dbReference type="InterPro" id="IPR007443">
    <property type="entry name" value="LpoA"/>
</dbReference>
<dbReference type="Pfam" id="PF04348">
    <property type="entry name" value="LppC"/>
    <property type="match status" value="1"/>
</dbReference>
<dbReference type="CDD" id="cd06339">
    <property type="entry name" value="PBP1_YraM_LppC_lipoprotein-like"/>
    <property type="match status" value="1"/>
</dbReference>
<keyword evidence="5" id="KW-0564">Palmitate</keyword>
<evidence type="ECO:0000256" key="2">
    <source>
        <dbReference type="ARBA" id="ARBA00022960"/>
    </source>
</evidence>
<keyword evidence="6 8" id="KW-0998">Cell outer membrane</keyword>
<comment type="similarity">
    <text evidence="8">Belongs to the LpoA family.</text>
</comment>
<evidence type="ECO:0000313" key="10">
    <source>
        <dbReference type="Proteomes" id="UP000295496"/>
    </source>
</evidence>
<comment type="subunit">
    <text evidence="8">Interacts with PBP1a.</text>
</comment>
<keyword evidence="7" id="KW-0449">Lipoprotein</keyword>
<gene>
    <name evidence="8" type="primary">lpoA</name>
    <name evidence="9" type="ORF">EV692_0847</name>
</gene>
<evidence type="ECO:0000256" key="3">
    <source>
        <dbReference type="ARBA" id="ARBA00022984"/>
    </source>
</evidence>
<keyword evidence="10" id="KW-1185">Reference proteome</keyword>
<dbReference type="GO" id="GO:0030234">
    <property type="term" value="F:enzyme regulator activity"/>
    <property type="evidence" value="ECO:0007669"/>
    <property type="project" value="UniProtKB-UniRule"/>
</dbReference>
<dbReference type="PANTHER" id="PTHR38038">
    <property type="entry name" value="PENICILLIN-BINDING PROTEIN ACTIVATOR LPOA"/>
    <property type="match status" value="1"/>
</dbReference>
<dbReference type="GO" id="GO:0031241">
    <property type="term" value="C:periplasmic side of cell outer membrane"/>
    <property type="evidence" value="ECO:0007669"/>
    <property type="project" value="UniProtKB-UniRule"/>
</dbReference>
<proteinExistence type="inferred from homology"/>
<keyword evidence="3 8" id="KW-0573">Peptidoglycan synthesis</keyword>
<comment type="caution">
    <text evidence="9">The sequence shown here is derived from an EMBL/GenBank/DDBJ whole genome shotgun (WGS) entry which is preliminary data.</text>
</comment>
<comment type="function">
    <text evidence="8">Regulator of peptidoglycan synthesis that is essential for the function of penicillin-binding protein 1A (PBP1a).</text>
</comment>
<reference evidence="9 10" key="1">
    <citation type="submission" date="2019-03" db="EMBL/GenBank/DDBJ databases">
        <title>Genomic Encyclopedia of Type Strains, Phase IV (KMG-IV): sequencing the most valuable type-strain genomes for metagenomic binning, comparative biology and taxonomic classification.</title>
        <authorList>
            <person name="Goeker M."/>
        </authorList>
    </citation>
    <scope>NUCLEOTIDE SEQUENCE [LARGE SCALE GENOMIC DNA]</scope>
    <source>
        <strain evidence="9 10">DSM 10053</strain>
    </source>
</reference>
<dbReference type="EMBL" id="SMGJ01000002">
    <property type="protein sequence ID" value="TCK70566.1"/>
    <property type="molecule type" value="Genomic_DNA"/>
</dbReference>
<dbReference type="SUPFAM" id="SSF53822">
    <property type="entry name" value="Periplasmic binding protein-like I"/>
    <property type="match status" value="1"/>
</dbReference>
<keyword evidence="1 8" id="KW-0732">Signal</keyword>
<dbReference type="RefSeq" id="WP_132300849.1">
    <property type="nucleotide sequence ID" value="NZ_CP170642.1"/>
</dbReference>
<dbReference type="OrthoDB" id="6708821at2"/>
<dbReference type="AlphaFoldDB" id="A0A4R1KYI9"/>
<accession>A0A4R1KYI9</accession>
<evidence type="ECO:0000256" key="8">
    <source>
        <dbReference type="HAMAP-Rule" id="MF_01890"/>
    </source>
</evidence>
<dbReference type="HAMAP" id="MF_01890">
    <property type="entry name" value="LpoA"/>
    <property type="match status" value="1"/>
</dbReference>
<evidence type="ECO:0000256" key="4">
    <source>
        <dbReference type="ARBA" id="ARBA00023136"/>
    </source>
</evidence>
<dbReference type="Gene3D" id="1.25.40.650">
    <property type="match status" value="1"/>
</dbReference>
<sequence>MSILLQGTKFKKRLMPLLFPVLLAGCTNLFGSNFDQTLKSDANASSEFYMNKMMQTTELEDQQTYKLLAARVLVTENKVAQAEALLAELNLKELTPEQLLDKSLIDAHISAVKQNNSQAESQLKLINLAQLSPSQSARYYEVSARIAENQNQFIDAVKARIKIDSFITDVQRKQENIDRTWALLRKTNKGTISHTPADGDIAFGGWLALAQAYNNNLNQPAQLSQALQSWKTAYPTHSASYLFPTELKSLSNFQQTQINKVALLLPLSGDAQLLGDTVKLGFDNARTGSTVTGANNDIQVDVIDTMTTDVPTAIQQAKESGAKAIVGPLLKNNVDAVINNPESIQGLNVLALNSTSNARAVNQLCYYGLAPEDEAESAADKLWNDGIKSPLVMVPQSDLGQRTASAFTVRWQQLSGTDANIRFYNQAQDIALALEEGASKQAEAMYIVALSEQLGEIKSVIDNVNPNLKLYASSRSNSSNNTPEYRLQMNGLQFSDIPFFKETDSAQYKQIEAQTNGDYSLMRLYAMGSDAWLLINQFNELRQVPGYSISGLTGKLSAGPNCNIDRDMTWFQYQDGEIHNIKN</sequence>
<keyword evidence="4 8" id="KW-0472">Membrane</keyword>
<dbReference type="Gene3D" id="1.25.40.10">
    <property type="entry name" value="Tetratricopeptide repeat domain"/>
    <property type="match status" value="1"/>
</dbReference>
<organism evidence="9 10">
    <name type="scientific">Lonepinella koalarum</name>
    <dbReference type="NCBI Taxonomy" id="53417"/>
    <lineage>
        <taxon>Bacteria</taxon>
        <taxon>Pseudomonadati</taxon>
        <taxon>Pseudomonadota</taxon>
        <taxon>Gammaproteobacteria</taxon>
        <taxon>Pasteurellales</taxon>
        <taxon>Pasteurellaceae</taxon>
        <taxon>Lonepinella</taxon>
    </lineage>
</organism>
<dbReference type="InterPro" id="IPR028082">
    <property type="entry name" value="Peripla_BP_I"/>
</dbReference>
<dbReference type="Proteomes" id="UP000295496">
    <property type="component" value="Unassembled WGS sequence"/>
</dbReference>
<dbReference type="GO" id="GO:0008360">
    <property type="term" value="P:regulation of cell shape"/>
    <property type="evidence" value="ECO:0007669"/>
    <property type="project" value="UniProtKB-KW"/>
</dbReference>
<evidence type="ECO:0000256" key="5">
    <source>
        <dbReference type="ARBA" id="ARBA00023139"/>
    </source>
</evidence>
<name>A0A4R1KYI9_9PAST</name>
<evidence type="ECO:0000256" key="6">
    <source>
        <dbReference type="ARBA" id="ARBA00023237"/>
    </source>
</evidence>
<protein>
    <recommendedName>
        <fullName evidence="8">Penicillin-binding protein activator LpoA</fullName>
        <shortName evidence="8">PBP activator LpoA</shortName>
    </recommendedName>
</protein>
<dbReference type="PANTHER" id="PTHR38038:SF1">
    <property type="entry name" value="PENICILLIN-BINDING PROTEIN ACTIVATOR LPOA"/>
    <property type="match status" value="1"/>
</dbReference>